<proteinExistence type="predicted"/>
<feature type="domain" description="ATPase dynein-related AAA" evidence="1">
    <location>
        <begin position="247"/>
        <end position="398"/>
    </location>
</feature>
<dbReference type="Gene3D" id="3.40.50.300">
    <property type="entry name" value="P-loop containing nucleotide triphosphate hydrolases"/>
    <property type="match status" value="1"/>
</dbReference>
<dbReference type="RefSeq" id="WP_182502320.1">
    <property type="nucleotide sequence ID" value="NZ_JACJHX010000004.1"/>
</dbReference>
<accession>A0ABR6CN97</accession>
<evidence type="ECO:0000313" key="3">
    <source>
        <dbReference type="EMBL" id="MBA9026485.1"/>
    </source>
</evidence>
<sequence length="573" mass="66051">MDSVFRGQLIKIMNEYLGAKKDAFGGHHLGSFVRNEVPKEISEFSFIPNNQFVITGSVGQGNWAAIPWIAIMNKNVTVSTQRGYYIVYLFSEDMDWLYLTFAQGVTETSKEEMVKVKEEIRESITMDNKVRKDEKIFLGNSSKAKQYVFSTAAYIEYDIKNIPAEEVLVTDLKNMVSYYEEYITFKNKQYVLNELEEPVVIKEEDNSYLTSSNLVDQIHSYITSKGFYYSKEEVINLFLSLKTKPFVILSGISGTGKTKMVQWFAESLGATEENGQFNLIPIRPDWNDGSELLGYVDIKGDFKEGPLTRIIKNANESPRLLYFVLLDEMNLARVEYYFSDILSVMESRQWQNGKIVTSNLLSKEMTGDSLKIPSNLYIIGTVNMDETTHPFSKKVLDRANTIEFNRVELGNLSFLDDIEEVTPIAVLNERLSSKFLHLKDVYQTHPEIVIKTTEGLEKINKSLQLMNAHIGYRVRDEICFYLAYNEDDQLMKYEDALDHCILQKILPRITGSDSRVEQMLTELYRIFTNKEFVEGSDSFESDLETAIYPYSAKKVLEMLRRLKEDGFTSFWIS</sequence>
<dbReference type="PANTHER" id="PTHR37291">
    <property type="entry name" value="5-METHYLCYTOSINE-SPECIFIC RESTRICTION ENZYME B"/>
    <property type="match status" value="1"/>
</dbReference>
<dbReference type="EMBL" id="JACJHX010000004">
    <property type="protein sequence ID" value="MBA9026485.1"/>
    <property type="molecule type" value="Genomic_DNA"/>
</dbReference>
<dbReference type="Gene3D" id="3.30.920.90">
    <property type="match status" value="1"/>
</dbReference>
<evidence type="ECO:0000259" key="2">
    <source>
        <dbReference type="Pfam" id="PF12102"/>
    </source>
</evidence>
<dbReference type="InterPro" id="IPR011704">
    <property type="entry name" value="ATPase_dyneun-rel_AAA"/>
</dbReference>
<dbReference type="InterPro" id="IPR021961">
    <property type="entry name" value="McrB_DNA-bd"/>
</dbReference>
<reference evidence="3 4" key="1">
    <citation type="submission" date="2020-08" db="EMBL/GenBank/DDBJ databases">
        <title>Genomic Encyclopedia of Type Strains, Phase IV (KMG-IV): sequencing the most valuable type-strain genomes for metagenomic binning, comparative biology and taxonomic classification.</title>
        <authorList>
            <person name="Goeker M."/>
        </authorList>
    </citation>
    <scope>NUCLEOTIDE SEQUENCE [LARGE SCALE GENOMIC DNA]</scope>
    <source>
        <strain evidence="3 4">DSM 105481</strain>
    </source>
</reference>
<dbReference type="SUPFAM" id="SSF52540">
    <property type="entry name" value="P-loop containing nucleoside triphosphate hydrolases"/>
    <property type="match status" value="2"/>
</dbReference>
<dbReference type="PANTHER" id="PTHR37291:SF1">
    <property type="entry name" value="TYPE IV METHYL-DIRECTED RESTRICTION ENZYME ECOKMCRB SUBUNIT"/>
    <property type="match status" value="1"/>
</dbReference>
<evidence type="ECO:0000313" key="4">
    <source>
        <dbReference type="Proteomes" id="UP000626697"/>
    </source>
</evidence>
<comment type="caution">
    <text evidence="3">The sequence shown here is derived from an EMBL/GenBank/DDBJ whole genome shotgun (WGS) entry which is preliminary data.</text>
</comment>
<keyword evidence="4" id="KW-1185">Reference proteome</keyword>
<organism evidence="3 4">
    <name type="scientific">Peribacillus huizhouensis</name>
    <dbReference type="NCBI Taxonomy" id="1501239"/>
    <lineage>
        <taxon>Bacteria</taxon>
        <taxon>Bacillati</taxon>
        <taxon>Bacillota</taxon>
        <taxon>Bacilli</taxon>
        <taxon>Bacillales</taxon>
        <taxon>Bacillaceae</taxon>
        <taxon>Peribacillus</taxon>
    </lineage>
</organism>
<dbReference type="Pfam" id="PF07728">
    <property type="entry name" value="AAA_5"/>
    <property type="match status" value="1"/>
</dbReference>
<evidence type="ECO:0008006" key="5">
    <source>
        <dbReference type="Google" id="ProtNLM"/>
    </source>
</evidence>
<dbReference type="InterPro" id="IPR052934">
    <property type="entry name" value="Methyl-DNA_Rec/Restrict_Enz"/>
</dbReference>
<dbReference type="InterPro" id="IPR027417">
    <property type="entry name" value="P-loop_NTPase"/>
</dbReference>
<protein>
    <recommendedName>
        <fullName evidence="5">DUF3578 domain-containing protein</fullName>
    </recommendedName>
</protein>
<gene>
    <name evidence="3" type="ORF">HNP81_001770</name>
</gene>
<evidence type="ECO:0000259" key="1">
    <source>
        <dbReference type="Pfam" id="PF07728"/>
    </source>
</evidence>
<feature type="domain" description="Type IV methyl-directed restriction enzyme EcoKMcrB subunit DNA-binding" evidence="2">
    <location>
        <begin position="11"/>
        <end position="183"/>
    </location>
</feature>
<dbReference type="Pfam" id="PF12102">
    <property type="entry name" value="MrcB_N"/>
    <property type="match status" value="1"/>
</dbReference>
<name>A0ABR6CN97_9BACI</name>
<dbReference type="Proteomes" id="UP000626697">
    <property type="component" value="Unassembled WGS sequence"/>
</dbReference>